<feature type="compositionally biased region" description="Basic and acidic residues" evidence="4">
    <location>
        <begin position="164"/>
        <end position="177"/>
    </location>
</feature>
<evidence type="ECO:0000256" key="3">
    <source>
        <dbReference type="ARBA" id="ARBA00023163"/>
    </source>
</evidence>
<keyword evidence="1" id="KW-0805">Transcription regulation</keyword>
<protein>
    <submittedName>
        <fullName evidence="6">Helix-turn-helix domain-containing protein</fullName>
    </submittedName>
</protein>
<organism evidence="6 7">
    <name type="scientific">Streptomyces javensis</name>
    <dbReference type="NCBI Taxonomy" id="114698"/>
    <lineage>
        <taxon>Bacteria</taxon>
        <taxon>Bacillati</taxon>
        <taxon>Actinomycetota</taxon>
        <taxon>Actinomycetes</taxon>
        <taxon>Kitasatosporales</taxon>
        <taxon>Streptomycetaceae</taxon>
        <taxon>Streptomyces</taxon>
        <taxon>Streptomyces violaceusniger group</taxon>
    </lineage>
</organism>
<dbReference type="InterPro" id="IPR002577">
    <property type="entry name" value="HTH_HxlR"/>
</dbReference>
<evidence type="ECO:0000256" key="4">
    <source>
        <dbReference type="SAM" id="MobiDB-lite"/>
    </source>
</evidence>
<keyword evidence="3" id="KW-0804">Transcription</keyword>
<dbReference type="PANTHER" id="PTHR33204">
    <property type="entry name" value="TRANSCRIPTIONAL REGULATOR, MARR FAMILY"/>
    <property type="match status" value="1"/>
</dbReference>
<keyword evidence="7" id="KW-1185">Reference proteome</keyword>
<reference evidence="7" key="1">
    <citation type="journal article" date="2019" name="Int. J. Syst. Evol. Microbiol.">
        <title>The Global Catalogue of Microorganisms (GCM) 10K type strain sequencing project: providing services to taxonomists for standard genome sequencing and annotation.</title>
        <authorList>
            <consortium name="The Broad Institute Genomics Platform"/>
            <consortium name="The Broad Institute Genome Sequencing Center for Infectious Disease"/>
            <person name="Wu L."/>
            <person name="Ma J."/>
        </authorList>
    </citation>
    <scope>NUCLEOTIDE SEQUENCE [LARGE SCALE GENOMIC DNA]</scope>
    <source>
        <strain evidence="7">JCM 11448</strain>
    </source>
</reference>
<evidence type="ECO:0000259" key="5">
    <source>
        <dbReference type="PROSITE" id="PS51118"/>
    </source>
</evidence>
<proteinExistence type="predicted"/>
<dbReference type="PANTHER" id="PTHR33204:SF18">
    <property type="entry name" value="TRANSCRIPTIONAL REGULATORY PROTEIN"/>
    <property type="match status" value="1"/>
</dbReference>
<dbReference type="PROSITE" id="PS51118">
    <property type="entry name" value="HTH_HXLR"/>
    <property type="match status" value="1"/>
</dbReference>
<dbReference type="Gene3D" id="1.10.10.10">
    <property type="entry name" value="Winged helix-like DNA-binding domain superfamily/Winged helix DNA-binding domain"/>
    <property type="match status" value="1"/>
</dbReference>
<dbReference type="Pfam" id="PF01638">
    <property type="entry name" value="HxlR"/>
    <property type="match status" value="1"/>
</dbReference>
<feature type="region of interest" description="Disordered" evidence="4">
    <location>
        <begin position="140"/>
        <end position="177"/>
    </location>
</feature>
<feature type="domain" description="HTH hxlR-type" evidence="5">
    <location>
        <begin position="11"/>
        <end position="108"/>
    </location>
</feature>
<gene>
    <name evidence="6" type="ORF">GCM10009579_11720</name>
</gene>
<evidence type="ECO:0000256" key="2">
    <source>
        <dbReference type="ARBA" id="ARBA00023125"/>
    </source>
</evidence>
<evidence type="ECO:0000313" key="7">
    <source>
        <dbReference type="Proteomes" id="UP001500282"/>
    </source>
</evidence>
<accession>A0ABP4H9Q8</accession>
<evidence type="ECO:0000313" key="6">
    <source>
        <dbReference type="EMBL" id="GAA1255379.1"/>
    </source>
</evidence>
<comment type="caution">
    <text evidence="6">The sequence shown here is derived from an EMBL/GenBank/DDBJ whole genome shotgun (WGS) entry which is preliminary data.</text>
</comment>
<dbReference type="EMBL" id="BAAAIH010000004">
    <property type="protein sequence ID" value="GAA1255379.1"/>
    <property type="molecule type" value="Genomic_DNA"/>
</dbReference>
<keyword evidence="2" id="KW-0238">DNA-binding</keyword>
<dbReference type="InterPro" id="IPR036388">
    <property type="entry name" value="WH-like_DNA-bd_sf"/>
</dbReference>
<sequence length="201" mass="22323">MTRTPLADVACSIARATDLFGDAWTALIMRDVLTGVTRFDDLAHDLGISRKVLAARLARLVEEGVLIRERYQERPPREHYRATPKGEELYPVLLALMAWGDRWYAGPAGPPARIRHLDCGRDTTPVTACAHCGEPLTVGNTTQLPGPGGRTGPGTRVLGPLLTAREDRREDRLEDRREDRLENRLENRRADTPEAGRPATV</sequence>
<dbReference type="InterPro" id="IPR036390">
    <property type="entry name" value="WH_DNA-bd_sf"/>
</dbReference>
<name>A0ABP4H9Q8_9ACTN</name>
<evidence type="ECO:0000256" key="1">
    <source>
        <dbReference type="ARBA" id="ARBA00023015"/>
    </source>
</evidence>
<dbReference type="Proteomes" id="UP001500282">
    <property type="component" value="Unassembled WGS sequence"/>
</dbReference>
<dbReference type="SUPFAM" id="SSF46785">
    <property type="entry name" value="Winged helix' DNA-binding domain"/>
    <property type="match status" value="1"/>
</dbReference>